<organism evidence="3 4">
    <name type="scientific">Streptantibioticus cattleyicolor (strain ATCC 35852 / DSM 46488 / JCM 4925 / NBRC 14057 / NRRL 8057)</name>
    <name type="common">Streptomyces cattleya</name>
    <dbReference type="NCBI Taxonomy" id="1003195"/>
    <lineage>
        <taxon>Bacteria</taxon>
        <taxon>Bacillati</taxon>
        <taxon>Actinomycetota</taxon>
        <taxon>Actinomycetes</taxon>
        <taxon>Kitasatosporales</taxon>
        <taxon>Streptomycetaceae</taxon>
        <taxon>Streptantibioticus</taxon>
    </lineage>
</organism>
<geneLocation type="plasmid" evidence="3 4">
    <name>pSCATT</name>
</geneLocation>
<dbReference type="KEGG" id="scy:SCATT_p06670"/>
<dbReference type="SUPFAM" id="SSF53335">
    <property type="entry name" value="S-adenosyl-L-methionine-dependent methyltransferases"/>
    <property type="match status" value="1"/>
</dbReference>
<dbReference type="GO" id="GO:0032259">
    <property type="term" value="P:methylation"/>
    <property type="evidence" value="ECO:0007669"/>
    <property type="project" value="UniProtKB-KW"/>
</dbReference>
<dbReference type="PATRIC" id="fig|1003195.11.peg.1027"/>
<evidence type="ECO:0000313" key="3">
    <source>
        <dbReference type="EMBL" id="AEW98860.1"/>
    </source>
</evidence>
<reference evidence="4" key="1">
    <citation type="submission" date="2011-12" db="EMBL/GenBank/DDBJ databases">
        <title>Complete genome sequence of Streptomyces cattleya strain DSM 46488.</title>
        <authorList>
            <person name="Ou H.-Y."/>
            <person name="Li P."/>
            <person name="Zhao C."/>
            <person name="O'Hagan D."/>
            <person name="Deng Z."/>
        </authorList>
    </citation>
    <scope>NUCLEOTIDE SEQUENCE [LARGE SCALE GENOMIC DNA]</scope>
    <source>
        <strain evidence="4">ATCC 35852 / DSM 46488 / JCM 4925 / NBRC 14057 / NRRL 8057</strain>
        <plasmid evidence="4">Plasmid pSCATT</plasmid>
    </source>
</reference>
<dbReference type="GO" id="GO:0003838">
    <property type="term" value="F:sterol 24-C-methyltransferase activity"/>
    <property type="evidence" value="ECO:0007669"/>
    <property type="project" value="TreeGrafter"/>
</dbReference>
<proteinExistence type="predicted"/>
<evidence type="ECO:0000313" key="4">
    <source>
        <dbReference type="Proteomes" id="UP000007842"/>
    </source>
</evidence>
<evidence type="ECO:0000256" key="1">
    <source>
        <dbReference type="ARBA" id="ARBA00022679"/>
    </source>
</evidence>
<evidence type="ECO:0000259" key="2">
    <source>
        <dbReference type="Pfam" id="PF08241"/>
    </source>
</evidence>
<dbReference type="InterPro" id="IPR029063">
    <property type="entry name" value="SAM-dependent_MTases_sf"/>
</dbReference>
<dbReference type="Proteomes" id="UP000007842">
    <property type="component" value="Plasmid pSCATT"/>
</dbReference>
<dbReference type="InterPro" id="IPR050447">
    <property type="entry name" value="Erg6_SMT_methyltransf"/>
</dbReference>
<dbReference type="OrthoDB" id="9769602at2"/>
<keyword evidence="3" id="KW-0614">Plasmid</keyword>
<keyword evidence="3" id="KW-0489">Methyltransferase</keyword>
<dbReference type="EMBL" id="CP003229">
    <property type="protein sequence ID" value="AEW98860.1"/>
    <property type="molecule type" value="Genomic_DNA"/>
</dbReference>
<dbReference type="PANTHER" id="PTHR44068:SF1">
    <property type="entry name" value="HYPOTHETICAL LOC100005854"/>
    <property type="match status" value="1"/>
</dbReference>
<protein>
    <submittedName>
        <fullName evidence="3">Methyltransferase type 11</fullName>
    </submittedName>
</protein>
<gene>
    <name evidence="3" type="ordered locus">SCATT_p06670</name>
</gene>
<dbReference type="KEGG" id="sct:SCAT_p1071"/>
<dbReference type="PANTHER" id="PTHR44068">
    <property type="entry name" value="ZGC:194242"/>
    <property type="match status" value="1"/>
</dbReference>
<dbReference type="CDD" id="cd02440">
    <property type="entry name" value="AdoMet_MTases"/>
    <property type="match status" value="1"/>
</dbReference>
<accession>G8XHB4</accession>
<dbReference type="Gene3D" id="3.40.50.150">
    <property type="entry name" value="Vaccinia Virus protein VP39"/>
    <property type="match status" value="1"/>
</dbReference>
<keyword evidence="4" id="KW-1185">Reference proteome</keyword>
<feature type="domain" description="Methyltransferase type 11" evidence="2">
    <location>
        <begin position="72"/>
        <end position="169"/>
    </location>
</feature>
<accession>F8JJ48</accession>
<dbReference type="AlphaFoldDB" id="F8JJ48"/>
<dbReference type="Pfam" id="PF08241">
    <property type="entry name" value="Methyltransf_11"/>
    <property type="match status" value="1"/>
</dbReference>
<dbReference type="InterPro" id="IPR013216">
    <property type="entry name" value="Methyltransf_11"/>
</dbReference>
<name>F8JJ48_STREN</name>
<dbReference type="RefSeq" id="WP_014151520.1">
    <property type="nucleotide sequence ID" value="NC_016113.1"/>
</dbReference>
<dbReference type="GO" id="GO:0006696">
    <property type="term" value="P:ergosterol biosynthetic process"/>
    <property type="evidence" value="ECO:0007669"/>
    <property type="project" value="TreeGrafter"/>
</dbReference>
<keyword evidence="1 3" id="KW-0808">Transferase</keyword>
<dbReference type="HOGENOM" id="CLU_039068_2_1_11"/>
<sequence length="284" mass="31267">MSESSDGHYRRCVAPYYARLGSRLGYAMLLSRTRHFGWYEPGESPWRFTLAMRRMEVIAARKLALPPGSRVLDAGCGVGDVARTVARVTGAEVTGVDGIASDIAIARRRSADAPGGGGRTRFLSADYHELPFPDASFDGLYTMESFVHSADPKRALAEFHRVLRPRGRLGMLEYSSTPEGRLTPAAYTVLRRVCELSAMPAMLMLTHGRLEQLLDDAGFAVESVQDATPNVLPMLRAFSVLGSVPYGLARAVGHGDALVNAMSGVEMYRHQETWRYHIYVATKR</sequence>